<dbReference type="InterPro" id="IPR036890">
    <property type="entry name" value="HATPase_C_sf"/>
</dbReference>
<evidence type="ECO:0000256" key="7">
    <source>
        <dbReference type="ARBA" id="ARBA00022490"/>
    </source>
</evidence>
<evidence type="ECO:0000256" key="3">
    <source>
        <dbReference type="ARBA" id="ARBA00004496"/>
    </source>
</evidence>
<keyword evidence="16" id="KW-0812">Transmembrane</keyword>
<feature type="transmembrane region" description="Helical" evidence="16">
    <location>
        <begin position="189"/>
        <end position="212"/>
    </location>
</feature>
<dbReference type="EC" id="2.7.13.3" evidence="4"/>
<keyword evidence="16" id="KW-0472">Membrane</keyword>
<evidence type="ECO:0000256" key="13">
    <source>
        <dbReference type="ARBA" id="ARBA00023014"/>
    </source>
</evidence>
<proteinExistence type="predicted"/>
<keyword evidence="11" id="KW-0408">Iron</keyword>
<evidence type="ECO:0000259" key="17">
    <source>
        <dbReference type="PROSITE" id="PS50109"/>
    </source>
</evidence>
<sequence length="459" mass="49579">MTLPAGRHVIWHTLARHMLLASVVAVVISALVTLGGWRFAEDDARRRVESVARQVAATVLVPMTEQNFVRLDGVGRGHLRDHVSPFLESGTVQRIKVFRVDGDLATVVFSDEPRVEGLSGRQDSQLATSLDPGEVLVRPVPVDAEHRYETGLAGSRLEVFLGFRDAGDNDMRLELYLPVDVPGTTRHAVLVLLPTVLIGLVLLTAATVPLSVTLARRMERDRAEQRASREYGLAAAELARRDVARRLHDGVIPNLAGVGLLLQGVRSAADRQSGSTSDHGWSRRRDLLDRAQNLLAGEVRELRTLLTELLPDEPVGRDFAGALSDLAARIRQGETTGPAPAVDIDVSGIGHLGEQPAVILHRVAGELLRNAFRHAQARTVRIRVAAVGTGPGAAVELTVTDDGVGFDPSRIRRPGHIGLRLVRRLIEDEGGRFVVISEPGAGTAVTVSVRDPALRSPSD</sequence>
<dbReference type="GO" id="GO:0016020">
    <property type="term" value="C:membrane"/>
    <property type="evidence" value="ECO:0007669"/>
    <property type="project" value="InterPro"/>
</dbReference>
<comment type="function">
    <text evidence="14">Member of the two-component regulatory system NreB/NreC involved in the control of dissimilatory nitrate/nitrite reduction in response to oxygen. NreB functions as a direct oxygen sensor histidine kinase which is autophosphorylated, in the absence of oxygen, probably at the conserved histidine residue, and transfers its phosphate group probably to a conserved aspartate residue of NreC. NreB/NreC activates the expression of the nitrate (narGHJI) and nitrite (nir) reductase operons, as well as the putative nitrate transporter gene narT.</text>
</comment>
<keyword evidence="6" id="KW-0004">4Fe-4S</keyword>
<dbReference type="PRINTS" id="PR00344">
    <property type="entry name" value="BCTRLSENSOR"/>
</dbReference>
<keyword evidence="16" id="KW-1133">Transmembrane helix</keyword>
<dbReference type="SMART" id="SM00387">
    <property type="entry name" value="HATPase_c"/>
    <property type="match status" value="1"/>
</dbReference>
<evidence type="ECO:0000313" key="18">
    <source>
        <dbReference type="EMBL" id="GII46590.1"/>
    </source>
</evidence>
<evidence type="ECO:0000256" key="12">
    <source>
        <dbReference type="ARBA" id="ARBA00023012"/>
    </source>
</evidence>
<accession>A0A8J3UY63</accession>
<comment type="catalytic activity">
    <reaction evidence="1">
        <text>ATP + protein L-histidine = ADP + protein N-phospho-L-histidine.</text>
        <dbReference type="EC" id="2.7.13.3"/>
    </reaction>
</comment>
<dbReference type="PANTHER" id="PTHR24421">
    <property type="entry name" value="NITRATE/NITRITE SENSOR PROTEIN NARX-RELATED"/>
    <property type="match status" value="1"/>
</dbReference>
<dbReference type="PROSITE" id="PS50109">
    <property type="entry name" value="HIS_KIN"/>
    <property type="match status" value="1"/>
</dbReference>
<evidence type="ECO:0000256" key="4">
    <source>
        <dbReference type="ARBA" id="ARBA00012438"/>
    </source>
</evidence>
<evidence type="ECO:0000256" key="1">
    <source>
        <dbReference type="ARBA" id="ARBA00000085"/>
    </source>
</evidence>
<keyword evidence="8" id="KW-0808">Transferase</keyword>
<evidence type="ECO:0000256" key="2">
    <source>
        <dbReference type="ARBA" id="ARBA00001966"/>
    </source>
</evidence>
<dbReference type="InterPro" id="IPR050482">
    <property type="entry name" value="Sensor_HK_TwoCompSys"/>
</dbReference>
<gene>
    <name evidence="18" type="ORF">Psi02_30140</name>
</gene>
<dbReference type="Proteomes" id="UP000644610">
    <property type="component" value="Unassembled WGS sequence"/>
</dbReference>
<dbReference type="GO" id="GO:0000155">
    <property type="term" value="F:phosphorelay sensor kinase activity"/>
    <property type="evidence" value="ECO:0007669"/>
    <property type="project" value="InterPro"/>
</dbReference>
<evidence type="ECO:0000256" key="15">
    <source>
        <dbReference type="ARBA" id="ARBA00030800"/>
    </source>
</evidence>
<dbReference type="EMBL" id="BOOQ01000019">
    <property type="protein sequence ID" value="GII46590.1"/>
    <property type="molecule type" value="Genomic_DNA"/>
</dbReference>
<keyword evidence="12" id="KW-0902">Two-component regulatory system</keyword>
<keyword evidence="7" id="KW-0963">Cytoplasm</keyword>
<evidence type="ECO:0000256" key="9">
    <source>
        <dbReference type="ARBA" id="ARBA00022723"/>
    </source>
</evidence>
<protein>
    <recommendedName>
        <fullName evidence="5">Oxygen sensor histidine kinase NreB</fullName>
        <ecNumber evidence="4">2.7.13.3</ecNumber>
    </recommendedName>
    <alternativeName>
        <fullName evidence="15">Nitrogen regulation protein B</fullName>
    </alternativeName>
</protein>
<reference evidence="18" key="1">
    <citation type="submission" date="2021-01" db="EMBL/GenBank/DDBJ databases">
        <title>Whole genome shotgun sequence of Planotetraspora silvatica NBRC 100141.</title>
        <authorList>
            <person name="Komaki H."/>
            <person name="Tamura T."/>
        </authorList>
    </citation>
    <scope>NUCLEOTIDE SEQUENCE</scope>
    <source>
        <strain evidence="18">NBRC 100141</strain>
    </source>
</reference>
<evidence type="ECO:0000256" key="10">
    <source>
        <dbReference type="ARBA" id="ARBA00022777"/>
    </source>
</evidence>
<evidence type="ECO:0000256" key="16">
    <source>
        <dbReference type="SAM" id="Phobius"/>
    </source>
</evidence>
<keyword evidence="10" id="KW-0418">Kinase</keyword>
<dbReference type="GO" id="GO:0005737">
    <property type="term" value="C:cytoplasm"/>
    <property type="evidence" value="ECO:0007669"/>
    <property type="project" value="UniProtKB-SubCell"/>
</dbReference>
<dbReference type="Pfam" id="PF07730">
    <property type="entry name" value="HisKA_3"/>
    <property type="match status" value="1"/>
</dbReference>
<comment type="caution">
    <text evidence="18">The sequence shown here is derived from an EMBL/GenBank/DDBJ whole genome shotgun (WGS) entry which is preliminary data.</text>
</comment>
<dbReference type="InterPro" id="IPR005467">
    <property type="entry name" value="His_kinase_dom"/>
</dbReference>
<dbReference type="AlphaFoldDB" id="A0A8J3UY63"/>
<evidence type="ECO:0000256" key="11">
    <source>
        <dbReference type="ARBA" id="ARBA00023004"/>
    </source>
</evidence>
<dbReference type="InterPro" id="IPR011712">
    <property type="entry name" value="Sig_transdc_His_kin_sub3_dim/P"/>
</dbReference>
<name>A0A8J3UY63_9ACTN</name>
<dbReference type="SUPFAM" id="SSF55874">
    <property type="entry name" value="ATPase domain of HSP90 chaperone/DNA topoisomerase II/histidine kinase"/>
    <property type="match status" value="1"/>
</dbReference>
<evidence type="ECO:0000256" key="14">
    <source>
        <dbReference type="ARBA" id="ARBA00024827"/>
    </source>
</evidence>
<dbReference type="Gene3D" id="1.20.5.1930">
    <property type="match status" value="1"/>
</dbReference>
<dbReference type="RefSeq" id="WP_203974517.1">
    <property type="nucleotide sequence ID" value="NZ_BAAAKY010000014.1"/>
</dbReference>
<evidence type="ECO:0000256" key="5">
    <source>
        <dbReference type="ARBA" id="ARBA00017322"/>
    </source>
</evidence>
<dbReference type="Pfam" id="PF02518">
    <property type="entry name" value="HATPase_c"/>
    <property type="match status" value="1"/>
</dbReference>
<evidence type="ECO:0000256" key="6">
    <source>
        <dbReference type="ARBA" id="ARBA00022485"/>
    </source>
</evidence>
<dbReference type="GO" id="GO:0046983">
    <property type="term" value="F:protein dimerization activity"/>
    <property type="evidence" value="ECO:0007669"/>
    <property type="project" value="InterPro"/>
</dbReference>
<keyword evidence="19" id="KW-1185">Reference proteome</keyword>
<evidence type="ECO:0000313" key="19">
    <source>
        <dbReference type="Proteomes" id="UP000644610"/>
    </source>
</evidence>
<feature type="transmembrane region" description="Helical" evidence="16">
    <location>
        <begin position="20"/>
        <end position="40"/>
    </location>
</feature>
<dbReference type="Gene3D" id="3.30.565.10">
    <property type="entry name" value="Histidine kinase-like ATPase, C-terminal domain"/>
    <property type="match status" value="1"/>
</dbReference>
<evidence type="ECO:0000256" key="8">
    <source>
        <dbReference type="ARBA" id="ARBA00022679"/>
    </source>
</evidence>
<dbReference type="CDD" id="cd16917">
    <property type="entry name" value="HATPase_UhpB-NarQ-NarX-like"/>
    <property type="match status" value="1"/>
</dbReference>
<keyword evidence="13" id="KW-0411">Iron-sulfur</keyword>
<dbReference type="GO" id="GO:0051539">
    <property type="term" value="F:4 iron, 4 sulfur cluster binding"/>
    <property type="evidence" value="ECO:0007669"/>
    <property type="project" value="UniProtKB-KW"/>
</dbReference>
<dbReference type="InterPro" id="IPR003594">
    <property type="entry name" value="HATPase_dom"/>
</dbReference>
<dbReference type="InterPro" id="IPR004358">
    <property type="entry name" value="Sig_transdc_His_kin-like_C"/>
</dbReference>
<organism evidence="18 19">
    <name type="scientific">Planotetraspora silvatica</name>
    <dbReference type="NCBI Taxonomy" id="234614"/>
    <lineage>
        <taxon>Bacteria</taxon>
        <taxon>Bacillati</taxon>
        <taxon>Actinomycetota</taxon>
        <taxon>Actinomycetes</taxon>
        <taxon>Streptosporangiales</taxon>
        <taxon>Streptosporangiaceae</taxon>
        <taxon>Planotetraspora</taxon>
    </lineage>
</organism>
<comment type="cofactor">
    <cofactor evidence="2">
        <name>[4Fe-4S] cluster</name>
        <dbReference type="ChEBI" id="CHEBI:49883"/>
    </cofactor>
</comment>
<feature type="domain" description="Histidine kinase" evidence="17">
    <location>
        <begin position="360"/>
        <end position="453"/>
    </location>
</feature>
<dbReference type="GO" id="GO:0046872">
    <property type="term" value="F:metal ion binding"/>
    <property type="evidence" value="ECO:0007669"/>
    <property type="project" value="UniProtKB-KW"/>
</dbReference>
<comment type="subcellular location">
    <subcellularLocation>
        <location evidence="3">Cytoplasm</location>
    </subcellularLocation>
</comment>
<keyword evidence="9" id="KW-0479">Metal-binding</keyword>